<dbReference type="EMBL" id="VSRL01000018">
    <property type="protein sequence ID" value="NKE56713.1"/>
    <property type="molecule type" value="Genomic_DNA"/>
</dbReference>
<organism evidence="3 4">
    <name type="scientific">Lentzea indica</name>
    <dbReference type="NCBI Taxonomy" id="2604800"/>
    <lineage>
        <taxon>Bacteria</taxon>
        <taxon>Bacillati</taxon>
        <taxon>Actinomycetota</taxon>
        <taxon>Actinomycetes</taxon>
        <taxon>Pseudonocardiales</taxon>
        <taxon>Pseudonocardiaceae</taxon>
        <taxon>Lentzea</taxon>
    </lineage>
</organism>
<evidence type="ECO:0000313" key="4">
    <source>
        <dbReference type="Proteomes" id="UP001515943"/>
    </source>
</evidence>
<dbReference type="Proteomes" id="UP001515943">
    <property type="component" value="Unassembled WGS sequence"/>
</dbReference>
<sequence length="120" mass="12270">MSSRPVTPATALTTCGSASAGLIRFTVSATLRNATWTGPLPGAFSQASQRRSSSSGSATSPGAMYSTRSRSFLGFRGLQMTQAGTCPCSADQSCASMAVSCAQAPFAWAASTATRWARSS</sequence>
<proteinExistence type="predicted"/>
<feature type="chain" id="PRO_5046796551" description="Secreted protein" evidence="2">
    <location>
        <begin position="21"/>
        <end position="120"/>
    </location>
</feature>
<reference evidence="3 4" key="1">
    <citation type="submission" date="2019-08" db="EMBL/GenBank/DDBJ databases">
        <title>Lentzea from Indian Himalayas.</title>
        <authorList>
            <person name="Mandal S."/>
            <person name="Mallick Gupta A."/>
            <person name="Maiti P.K."/>
            <person name="Sarkar J."/>
            <person name="Mandal S."/>
        </authorList>
    </citation>
    <scope>NUCLEOTIDE SEQUENCE [LARGE SCALE GENOMIC DNA]</scope>
    <source>
        <strain evidence="3 4">PSKA42</strain>
    </source>
</reference>
<evidence type="ECO:0000256" key="2">
    <source>
        <dbReference type="SAM" id="SignalP"/>
    </source>
</evidence>
<keyword evidence="4" id="KW-1185">Reference proteome</keyword>
<dbReference type="RefSeq" id="WP_167971659.1">
    <property type="nucleotide sequence ID" value="NZ_VSRL01000018.1"/>
</dbReference>
<name>A0ABX1FDJ4_9PSEU</name>
<keyword evidence="2" id="KW-0732">Signal</keyword>
<evidence type="ECO:0000256" key="1">
    <source>
        <dbReference type="SAM" id="MobiDB-lite"/>
    </source>
</evidence>
<feature type="signal peptide" evidence="2">
    <location>
        <begin position="1"/>
        <end position="20"/>
    </location>
</feature>
<feature type="region of interest" description="Disordered" evidence="1">
    <location>
        <begin position="41"/>
        <end position="65"/>
    </location>
</feature>
<evidence type="ECO:0008006" key="5">
    <source>
        <dbReference type="Google" id="ProtNLM"/>
    </source>
</evidence>
<accession>A0ABX1FDJ4</accession>
<gene>
    <name evidence="3" type="ORF">FXN61_07645</name>
</gene>
<protein>
    <recommendedName>
        <fullName evidence="5">Secreted protein</fullName>
    </recommendedName>
</protein>
<evidence type="ECO:0000313" key="3">
    <source>
        <dbReference type="EMBL" id="NKE56713.1"/>
    </source>
</evidence>
<comment type="caution">
    <text evidence="3">The sequence shown here is derived from an EMBL/GenBank/DDBJ whole genome shotgun (WGS) entry which is preliminary data.</text>
</comment>
<feature type="compositionally biased region" description="Low complexity" evidence="1">
    <location>
        <begin position="45"/>
        <end position="60"/>
    </location>
</feature>